<comment type="caution">
    <text evidence="8">The sequence shown here is derived from an EMBL/GenBank/DDBJ whole genome shotgun (WGS) entry which is preliminary data.</text>
</comment>
<keyword evidence="5 6" id="KW-0949">S-adenosyl-L-methionine</keyword>
<keyword evidence="1 6" id="KW-0963">Cytoplasm</keyword>
<dbReference type="Gene3D" id="3.40.1010.10">
    <property type="entry name" value="Cobalt-precorrin-4 Transmethylase, Domain 1"/>
    <property type="match status" value="1"/>
</dbReference>
<evidence type="ECO:0000256" key="5">
    <source>
        <dbReference type="ARBA" id="ARBA00022691"/>
    </source>
</evidence>
<dbReference type="AlphaFoldDB" id="A0A926DJL2"/>
<keyword evidence="4 6" id="KW-0808">Transferase</keyword>
<dbReference type="RefSeq" id="WP_249280849.1">
    <property type="nucleotide sequence ID" value="NZ_JACRSS010000006.1"/>
</dbReference>
<dbReference type="PROSITE" id="PS01296">
    <property type="entry name" value="RSMI"/>
    <property type="match status" value="1"/>
</dbReference>
<protein>
    <recommendedName>
        <fullName evidence="6">Ribosomal RNA small subunit methyltransferase I</fullName>
        <ecNumber evidence="6">2.1.1.198</ecNumber>
    </recommendedName>
    <alternativeName>
        <fullName evidence="6">16S rRNA 2'-O-ribose C1402 methyltransferase</fullName>
    </alternativeName>
    <alternativeName>
        <fullName evidence="6">rRNA (cytidine-2'-O-)-methyltransferase RsmI</fullName>
    </alternativeName>
</protein>
<dbReference type="InterPro" id="IPR018063">
    <property type="entry name" value="SAM_MeTrfase_RsmI_CS"/>
</dbReference>
<dbReference type="FunFam" id="3.40.1010.10:FF:000007">
    <property type="entry name" value="Ribosomal RNA small subunit methyltransferase I"/>
    <property type="match status" value="1"/>
</dbReference>
<dbReference type="InterPro" id="IPR014777">
    <property type="entry name" value="4pyrrole_Mease_sub1"/>
</dbReference>
<comment type="similarity">
    <text evidence="6">Belongs to the methyltransferase superfamily. RsmI family.</text>
</comment>
<comment type="subcellular location">
    <subcellularLocation>
        <location evidence="6">Cytoplasm</location>
    </subcellularLocation>
</comment>
<dbReference type="PANTHER" id="PTHR46111:SF1">
    <property type="entry name" value="RIBOSOMAL RNA SMALL SUBUNIT METHYLTRANSFERASE I"/>
    <property type="match status" value="1"/>
</dbReference>
<reference evidence="8" key="1">
    <citation type="submission" date="2020-08" db="EMBL/GenBank/DDBJ databases">
        <title>Genome public.</title>
        <authorList>
            <person name="Liu C."/>
            <person name="Sun Q."/>
        </authorList>
    </citation>
    <scope>NUCLEOTIDE SEQUENCE</scope>
    <source>
        <strain evidence="8">NSJ-63</strain>
    </source>
</reference>
<sequence>MQTGTLYIVATPIGNLGDITLRALEVLKSVDIIAAEDTRHTLKLLNHYDIKKPLLSYHEHSTAARGEEIAALLEEGKNVALVSDAGMPLISDPGAPLTALLAARGLPMTVVPGASAGLSALSLSALPSAKFTFLGFLPRDKARKAALEEACSSPHTVILYESPHQLKKTLQELAGRIPGRRMALAKELTKVHERVWRTTVQEALAEVQSMGEVRGEYVLILEGRPEEKAEAGDEEIAACIRRLLEQGVKGKEAVARAAAELGIQKNRAYKIFLEVKENSLLRS</sequence>
<dbReference type="Pfam" id="PF00590">
    <property type="entry name" value="TP_methylase"/>
    <property type="match status" value="1"/>
</dbReference>
<evidence type="ECO:0000256" key="1">
    <source>
        <dbReference type="ARBA" id="ARBA00022490"/>
    </source>
</evidence>
<dbReference type="NCBIfam" id="TIGR00096">
    <property type="entry name" value="16S rRNA (cytidine(1402)-2'-O)-methyltransferase"/>
    <property type="match status" value="1"/>
</dbReference>
<feature type="domain" description="Tetrapyrrole methylase" evidence="7">
    <location>
        <begin position="5"/>
        <end position="203"/>
    </location>
</feature>
<evidence type="ECO:0000313" key="9">
    <source>
        <dbReference type="Proteomes" id="UP000617951"/>
    </source>
</evidence>
<dbReference type="InterPro" id="IPR035996">
    <property type="entry name" value="4pyrrol_Methylase_sf"/>
</dbReference>
<evidence type="ECO:0000256" key="4">
    <source>
        <dbReference type="ARBA" id="ARBA00022679"/>
    </source>
</evidence>
<dbReference type="PANTHER" id="PTHR46111">
    <property type="entry name" value="RIBOSOMAL RNA SMALL SUBUNIT METHYLTRANSFERASE I"/>
    <property type="match status" value="1"/>
</dbReference>
<organism evidence="8 9">
    <name type="scientific">Guopingia tenuis</name>
    <dbReference type="NCBI Taxonomy" id="2763656"/>
    <lineage>
        <taxon>Bacteria</taxon>
        <taxon>Bacillati</taxon>
        <taxon>Bacillota</taxon>
        <taxon>Clostridia</taxon>
        <taxon>Christensenellales</taxon>
        <taxon>Christensenellaceae</taxon>
        <taxon>Guopingia</taxon>
    </lineage>
</organism>
<evidence type="ECO:0000256" key="2">
    <source>
        <dbReference type="ARBA" id="ARBA00022552"/>
    </source>
</evidence>
<comment type="catalytic activity">
    <reaction evidence="6">
        <text>cytidine(1402) in 16S rRNA + S-adenosyl-L-methionine = 2'-O-methylcytidine(1402) in 16S rRNA + S-adenosyl-L-homocysteine + H(+)</text>
        <dbReference type="Rhea" id="RHEA:42924"/>
        <dbReference type="Rhea" id="RHEA-COMP:10285"/>
        <dbReference type="Rhea" id="RHEA-COMP:10286"/>
        <dbReference type="ChEBI" id="CHEBI:15378"/>
        <dbReference type="ChEBI" id="CHEBI:57856"/>
        <dbReference type="ChEBI" id="CHEBI:59789"/>
        <dbReference type="ChEBI" id="CHEBI:74495"/>
        <dbReference type="ChEBI" id="CHEBI:82748"/>
        <dbReference type="EC" id="2.1.1.198"/>
    </reaction>
</comment>
<evidence type="ECO:0000256" key="3">
    <source>
        <dbReference type="ARBA" id="ARBA00022603"/>
    </source>
</evidence>
<dbReference type="PIRSF" id="PIRSF005917">
    <property type="entry name" value="MTase_YraL"/>
    <property type="match status" value="1"/>
</dbReference>
<gene>
    <name evidence="6 8" type="primary">rsmI</name>
    <name evidence="8" type="ORF">H8693_09955</name>
</gene>
<evidence type="ECO:0000256" key="6">
    <source>
        <dbReference type="HAMAP-Rule" id="MF_01877"/>
    </source>
</evidence>
<keyword evidence="3 6" id="KW-0489">Methyltransferase</keyword>
<keyword evidence="9" id="KW-1185">Reference proteome</keyword>
<dbReference type="EMBL" id="JACRSS010000006">
    <property type="protein sequence ID" value="MBC8539248.1"/>
    <property type="molecule type" value="Genomic_DNA"/>
</dbReference>
<dbReference type="HAMAP" id="MF_01877">
    <property type="entry name" value="16SrRNA_methyltr_I"/>
    <property type="match status" value="1"/>
</dbReference>
<dbReference type="EC" id="2.1.1.198" evidence="6"/>
<keyword evidence="2 6" id="KW-0698">rRNA processing</keyword>
<dbReference type="CDD" id="cd11648">
    <property type="entry name" value="RsmI"/>
    <property type="match status" value="1"/>
</dbReference>
<name>A0A926DJL2_9FIRM</name>
<dbReference type="FunFam" id="3.30.950.10:FF:000002">
    <property type="entry name" value="Ribosomal RNA small subunit methyltransferase I"/>
    <property type="match status" value="1"/>
</dbReference>
<dbReference type="InterPro" id="IPR014776">
    <property type="entry name" value="4pyrrole_Mease_sub2"/>
</dbReference>
<comment type="function">
    <text evidence="6">Catalyzes the 2'-O-methylation of the ribose of cytidine 1402 (C1402) in 16S rRNA.</text>
</comment>
<dbReference type="InterPro" id="IPR008189">
    <property type="entry name" value="rRNA_ssu_MeTfrase_I"/>
</dbReference>
<dbReference type="GO" id="GO:0005737">
    <property type="term" value="C:cytoplasm"/>
    <property type="evidence" value="ECO:0007669"/>
    <property type="project" value="UniProtKB-SubCell"/>
</dbReference>
<evidence type="ECO:0000313" key="8">
    <source>
        <dbReference type="EMBL" id="MBC8539248.1"/>
    </source>
</evidence>
<evidence type="ECO:0000259" key="7">
    <source>
        <dbReference type="Pfam" id="PF00590"/>
    </source>
</evidence>
<proteinExistence type="inferred from homology"/>
<dbReference type="SUPFAM" id="SSF53790">
    <property type="entry name" value="Tetrapyrrole methylase"/>
    <property type="match status" value="1"/>
</dbReference>
<accession>A0A926DJL2</accession>
<dbReference type="Proteomes" id="UP000617951">
    <property type="component" value="Unassembled WGS sequence"/>
</dbReference>
<dbReference type="InterPro" id="IPR000878">
    <property type="entry name" value="4pyrrol_Mease"/>
</dbReference>
<dbReference type="GO" id="GO:0070677">
    <property type="term" value="F:rRNA (cytosine-2'-O-)-methyltransferase activity"/>
    <property type="evidence" value="ECO:0007669"/>
    <property type="project" value="UniProtKB-UniRule"/>
</dbReference>
<dbReference type="Gene3D" id="3.30.950.10">
    <property type="entry name" value="Methyltransferase, Cobalt-precorrin-4 Transmethylase, Domain 2"/>
    <property type="match status" value="1"/>
</dbReference>